<proteinExistence type="predicted"/>
<name>A0A7D8ITE7_SALER</name>
<evidence type="ECO:0000256" key="1">
    <source>
        <dbReference type="SAM" id="Phobius"/>
    </source>
</evidence>
<keyword evidence="1" id="KW-1133">Transmembrane helix</keyword>
<dbReference type="AlphaFoldDB" id="A0A7D8ITE7"/>
<evidence type="ECO:0000313" key="3">
    <source>
        <dbReference type="Proteomes" id="UP000254463"/>
    </source>
</evidence>
<sequence>MSMNVIFLSGIAIMIALIGVMLLIIHKFLHGHDS</sequence>
<accession>A0A7D8ITE7</accession>
<dbReference type="Proteomes" id="UP000254463">
    <property type="component" value="Unassembled WGS sequence"/>
</dbReference>
<protein>
    <submittedName>
        <fullName evidence="2">Uncharacterized protein</fullName>
    </submittedName>
</protein>
<gene>
    <name evidence="2" type="ORF">NCTC6385_02015</name>
</gene>
<keyword evidence="1" id="KW-0812">Transmembrane</keyword>
<organism evidence="2 3">
    <name type="scientific">Salmonella enterica</name>
    <name type="common">Salmonella choleraesuis</name>
    <dbReference type="NCBI Taxonomy" id="28901"/>
    <lineage>
        <taxon>Bacteria</taxon>
        <taxon>Pseudomonadati</taxon>
        <taxon>Pseudomonadota</taxon>
        <taxon>Gammaproteobacteria</taxon>
        <taxon>Enterobacterales</taxon>
        <taxon>Enterobacteriaceae</taxon>
        <taxon>Salmonella</taxon>
    </lineage>
</organism>
<feature type="transmembrane region" description="Helical" evidence="1">
    <location>
        <begin position="6"/>
        <end position="25"/>
    </location>
</feature>
<dbReference type="EMBL" id="UGWV01000002">
    <property type="protein sequence ID" value="SUF95094.1"/>
    <property type="molecule type" value="Genomic_DNA"/>
</dbReference>
<reference evidence="2 3" key="1">
    <citation type="submission" date="2018-06" db="EMBL/GenBank/DDBJ databases">
        <authorList>
            <consortium name="Pathogen Informatics"/>
            <person name="Doyle S."/>
        </authorList>
    </citation>
    <scope>NUCLEOTIDE SEQUENCE [LARGE SCALE GENOMIC DNA]</scope>
    <source>
        <strain evidence="2 3">NCTC6385</strain>
    </source>
</reference>
<keyword evidence="1" id="KW-0472">Membrane</keyword>
<evidence type="ECO:0000313" key="2">
    <source>
        <dbReference type="EMBL" id="SUF95094.1"/>
    </source>
</evidence>